<proteinExistence type="predicted"/>
<dbReference type="Proteomes" id="UP001190700">
    <property type="component" value="Unassembled WGS sequence"/>
</dbReference>
<dbReference type="EMBL" id="LGRX02000167">
    <property type="protein sequence ID" value="KAK3289334.1"/>
    <property type="molecule type" value="Genomic_DNA"/>
</dbReference>
<feature type="coiled-coil region" evidence="1">
    <location>
        <begin position="910"/>
        <end position="1002"/>
    </location>
</feature>
<organism evidence="3 4">
    <name type="scientific">Cymbomonas tetramitiformis</name>
    <dbReference type="NCBI Taxonomy" id="36881"/>
    <lineage>
        <taxon>Eukaryota</taxon>
        <taxon>Viridiplantae</taxon>
        <taxon>Chlorophyta</taxon>
        <taxon>Pyramimonadophyceae</taxon>
        <taxon>Pyramimonadales</taxon>
        <taxon>Pyramimonadaceae</taxon>
        <taxon>Cymbomonas</taxon>
    </lineage>
</organism>
<gene>
    <name evidence="3" type="ORF">CYMTET_3233</name>
</gene>
<evidence type="ECO:0000256" key="1">
    <source>
        <dbReference type="SAM" id="Coils"/>
    </source>
</evidence>
<keyword evidence="1" id="KW-0175">Coiled coil</keyword>
<sequence>MSSENHYFGESFTALTFGDLEISKTPEVQHCAQILKRLLGDRKEQIFPVAQNRSCLKGTGKEFLVTVDVLDFTFAHYDHACHASYVNILAWGFFKAYCQRQFCERLKQAVEYAELQKPHSQPGFFIPLSCTQGADATSDDEKSDEEFEVNCAQHSPVEVVTAASVVDGKKGLTFEAAAANFGAKIVYTAEGDPEVLTLSTRDEHKFVLWNSSDTIVNPIYTLVWVLSFCDSKHLVCKHPDDKEELVAFEEEDYRVVEVSCFCEEDDELKEVEVEEEKEMAKEQQSAAAAGEVLEQEEEQEEEEEQEAAADDWDALGDLGAGDGRPAEVEVEAEAEGEARPAPGPVAPVELGKAAPVDAGDAEVEVEGRTLRKRARQEVEAEDGGTSNSTVTCESSDSPAGEGSTLTLVMPQNWVADIEANGMVLASVLGLNISAVEHDICVSGEWLVNFKNLQEEGEGRWDQCRWIGDVDKRSALGSALIEISSQLIRLPGWKDTSLRPEVMRSKKGGMSALITLPGADYQSPHDDDTEVSMILCLTDDYPLGVFPGSHMVDDAPESLVRCAKCTAIIFGKGFFHYGYAFPGPAWKTQPRLAARLGPNVRRGAHVYFKRFNEVVAYNKTDTTAEYAERRRSGRHPAARGVLYSELFLGGLAWLDAELVVLMDPVDDSTVEVSYLASGNVSEVKYEQLQSILTVYTPCPTGKLCTKLYGPKGGGSTGLLCTGMPVLPLETSPDINLAAGTLRLGYILKTPNQLQGLVFLQVAYEKGWTFQVFQAQLGNLVRNEKYMGLHPRNSKGSKGQSSSSWTALEEADVASEKRDLEAFQYAFAAAIPVIIQQTQAFADMNFSKMGLGGKLGALVTKQLKNKVTAREVMTFTWSGDKEQFPVFPLQDEIKEKAKEEFKTSIRVAKSEAKKAVAKKVAAEKVVKKAEEKQKESLRKAVEESRAAKKQAVAEGKKKVDSIALKERKEEATILHANTVQEQTIEQMRDQMAALQKREAELIAESAEERGWKKATEKFATLLAKKDDDYKTDLREVFLGNNAIAKDALGKQSAQMGLMCNMFSQFTSMVAGRAYDGAGNRAAEQGMKACTAQLLRGDADQQFPLLTNEANGSPDQALALRKRKRQSVKEVRAFVRACNEDANKLFNLLNSKVKETVTEGETEVFIHEGIASGEIEPEEEGEGREKSLKILSILKDLQEQ</sequence>
<feature type="compositionally biased region" description="Acidic residues" evidence="2">
    <location>
        <begin position="293"/>
        <end position="314"/>
    </location>
</feature>
<reference evidence="3 4" key="1">
    <citation type="journal article" date="2015" name="Genome Biol. Evol.">
        <title>Comparative Genomics of a Bacterivorous Green Alga Reveals Evolutionary Causalities and Consequences of Phago-Mixotrophic Mode of Nutrition.</title>
        <authorList>
            <person name="Burns J.A."/>
            <person name="Paasch A."/>
            <person name="Narechania A."/>
            <person name="Kim E."/>
        </authorList>
    </citation>
    <scope>NUCLEOTIDE SEQUENCE [LARGE SCALE GENOMIC DNA]</scope>
    <source>
        <strain evidence="3 4">PLY_AMNH</strain>
    </source>
</reference>
<evidence type="ECO:0000313" key="3">
    <source>
        <dbReference type="EMBL" id="KAK3289334.1"/>
    </source>
</evidence>
<evidence type="ECO:0000256" key="2">
    <source>
        <dbReference type="SAM" id="MobiDB-lite"/>
    </source>
</evidence>
<feature type="compositionally biased region" description="Polar residues" evidence="2">
    <location>
        <begin position="384"/>
        <end position="397"/>
    </location>
</feature>
<comment type="caution">
    <text evidence="3">The sequence shown here is derived from an EMBL/GenBank/DDBJ whole genome shotgun (WGS) entry which is preliminary data.</text>
</comment>
<accession>A0AAE0H3Q3</accession>
<feature type="compositionally biased region" description="Low complexity" evidence="2">
    <location>
        <begin position="282"/>
        <end position="292"/>
    </location>
</feature>
<name>A0AAE0H3Q3_9CHLO</name>
<protein>
    <submittedName>
        <fullName evidence="3">Uncharacterized protein</fullName>
    </submittedName>
</protein>
<evidence type="ECO:0000313" key="4">
    <source>
        <dbReference type="Proteomes" id="UP001190700"/>
    </source>
</evidence>
<keyword evidence="4" id="KW-1185">Reference proteome</keyword>
<dbReference type="AlphaFoldDB" id="A0AAE0H3Q3"/>
<feature type="region of interest" description="Disordered" evidence="2">
    <location>
        <begin position="271"/>
        <end position="404"/>
    </location>
</feature>